<comment type="subcellular location">
    <subcellularLocation>
        <location evidence="5">Cytoplasm</location>
    </subcellularLocation>
</comment>
<dbReference type="Gene3D" id="3.30.1370.10">
    <property type="entry name" value="K Homology domain, type 1"/>
    <property type="match status" value="1"/>
</dbReference>
<dbReference type="SUPFAM" id="SSF55666">
    <property type="entry name" value="Ribonuclease PH domain 2-like"/>
    <property type="match status" value="2"/>
</dbReference>
<dbReference type="Proteomes" id="UP000178109">
    <property type="component" value="Unassembled WGS sequence"/>
</dbReference>
<dbReference type="SUPFAM" id="SSF50249">
    <property type="entry name" value="Nucleic acid-binding proteins"/>
    <property type="match status" value="1"/>
</dbReference>
<evidence type="ECO:0000256" key="1">
    <source>
        <dbReference type="ARBA" id="ARBA00007404"/>
    </source>
</evidence>
<dbReference type="Pfam" id="PF01138">
    <property type="entry name" value="RNase_PH"/>
    <property type="match status" value="2"/>
</dbReference>
<dbReference type="PANTHER" id="PTHR11252:SF0">
    <property type="entry name" value="POLYRIBONUCLEOTIDE NUCLEOTIDYLTRANSFERASE 1, MITOCHONDRIAL"/>
    <property type="match status" value="1"/>
</dbReference>
<comment type="similarity">
    <text evidence="1 5">Belongs to the polyribonucleotide nucleotidyltransferase family.</text>
</comment>
<keyword evidence="5" id="KW-0460">Magnesium</keyword>
<gene>
    <name evidence="5" type="primary">pnp</name>
    <name evidence="8" type="ORF">A3H70_03065</name>
</gene>
<dbReference type="InterPro" id="IPR020568">
    <property type="entry name" value="Ribosomal_Su5_D2-typ_SF"/>
</dbReference>
<feature type="compositionally biased region" description="Low complexity" evidence="6">
    <location>
        <begin position="728"/>
        <end position="740"/>
    </location>
</feature>
<dbReference type="GO" id="GO:0000175">
    <property type="term" value="F:3'-5'-RNA exonuclease activity"/>
    <property type="evidence" value="ECO:0007669"/>
    <property type="project" value="TreeGrafter"/>
</dbReference>
<dbReference type="InterPro" id="IPR015847">
    <property type="entry name" value="ExoRNase_PH_dom2"/>
</dbReference>
<comment type="cofactor">
    <cofactor evidence="5">
        <name>Mg(2+)</name>
        <dbReference type="ChEBI" id="CHEBI:18420"/>
    </cofactor>
</comment>
<dbReference type="InterPro" id="IPR003029">
    <property type="entry name" value="S1_domain"/>
</dbReference>
<dbReference type="GO" id="GO:0006402">
    <property type="term" value="P:mRNA catabolic process"/>
    <property type="evidence" value="ECO:0007669"/>
    <property type="project" value="UniProtKB-UniRule"/>
</dbReference>
<evidence type="ECO:0000259" key="7">
    <source>
        <dbReference type="PROSITE" id="PS50126"/>
    </source>
</evidence>
<dbReference type="CDD" id="cd02393">
    <property type="entry name" value="KH-I_PNPase"/>
    <property type="match status" value="1"/>
</dbReference>
<name>A0A1G2BQ80_9BACT</name>
<accession>A0A1G2BQ80</accession>
<evidence type="ECO:0000313" key="9">
    <source>
        <dbReference type="Proteomes" id="UP000178109"/>
    </source>
</evidence>
<dbReference type="FunFam" id="3.30.1370.10:FF:000001">
    <property type="entry name" value="Polyribonucleotide nucleotidyltransferase"/>
    <property type="match status" value="1"/>
</dbReference>
<dbReference type="SUPFAM" id="SSF54211">
    <property type="entry name" value="Ribosomal protein S5 domain 2-like"/>
    <property type="match status" value="2"/>
</dbReference>
<evidence type="ECO:0000256" key="4">
    <source>
        <dbReference type="ARBA" id="ARBA00022884"/>
    </source>
</evidence>
<dbReference type="Gene3D" id="3.30.230.70">
    <property type="entry name" value="GHMP Kinase, N-terminal domain"/>
    <property type="match status" value="2"/>
</dbReference>
<dbReference type="Pfam" id="PF00013">
    <property type="entry name" value="KH_1"/>
    <property type="match status" value="1"/>
</dbReference>
<dbReference type="PANTHER" id="PTHR11252">
    <property type="entry name" value="POLYRIBONUCLEOTIDE NUCLEOTIDYLTRANSFERASE"/>
    <property type="match status" value="1"/>
</dbReference>
<feature type="binding site" evidence="5">
    <location>
        <position position="498"/>
    </location>
    <ligand>
        <name>Mg(2+)</name>
        <dbReference type="ChEBI" id="CHEBI:18420"/>
    </ligand>
</feature>
<dbReference type="FunFam" id="3.30.230.70:FF:000001">
    <property type="entry name" value="Polyribonucleotide nucleotidyltransferase"/>
    <property type="match status" value="1"/>
</dbReference>
<dbReference type="GO" id="GO:0005829">
    <property type="term" value="C:cytosol"/>
    <property type="evidence" value="ECO:0007669"/>
    <property type="project" value="TreeGrafter"/>
</dbReference>
<dbReference type="Pfam" id="PF00575">
    <property type="entry name" value="S1"/>
    <property type="match status" value="1"/>
</dbReference>
<feature type="region of interest" description="Disordered" evidence="6">
    <location>
        <begin position="702"/>
        <end position="740"/>
    </location>
</feature>
<dbReference type="InterPro" id="IPR012162">
    <property type="entry name" value="PNPase"/>
</dbReference>
<evidence type="ECO:0000256" key="3">
    <source>
        <dbReference type="ARBA" id="ARBA00022695"/>
    </source>
</evidence>
<organism evidence="8 9">
    <name type="scientific">Candidatus Komeilibacteria bacterium RIFCSPLOWO2_02_FULL_48_11</name>
    <dbReference type="NCBI Taxonomy" id="1798553"/>
    <lineage>
        <taxon>Bacteria</taxon>
        <taxon>Candidatus Komeiliibacteriota</taxon>
    </lineage>
</organism>
<dbReference type="STRING" id="1798553.A3H70_03065"/>
<dbReference type="GO" id="GO:0004654">
    <property type="term" value="F:polyribonucleotide nucleotidyltransferase activity"/>
    <property type="evidence" value="ECO:0007669"/>
    <property type="project" value="UniProtKB-UniRule"/>
</dbReference>
<comment type="caution">
    <text evidence="8">The sequence shown here is derived from an EMBL/GenBank/DDBJ whole genome shotgun (WGS) entry which is preliminary data.</text>
</comment>
<keyword evidence="5" id="KW-0479">Metal-binding</keyword>
<keyword evidence="5" id="KW-0963">Cytoplasm</keyword>
<dbReference type="PROSITE" id="PS50084">
    <property type="entry name" value="KH_TYPE_1"/>
    <property type="match status" value="1"/>
</dbReference>
<dbReference type="InterPro" id="IPR001247">
    <property type="entry name" value="ExoRNase_PH_dom1"/>
</dbReference>
<dbReference type="InterPro" id="IPR036456">
    <property type="entry name" value="PNPase_PH_RNA-bd_sf"/>
</dbReference>
<dbReference type="InterPro" id="IPR027408">
    <property type="entry name" value="PNPase/RNase_PH_dom_sf"/>
</dbReference>
<dbReference type="InterPro" id="IPR004087">
    <property type="entry name" value="KH_dom"/>
</dbReference>
<comment type="catalytic activity">
    <reaction evidence="5">
        <text>RNA(n+1) + phosphate = RNA(n) + a ribonucleoside 5'-diphosphate</text>
        <dbReference type="Rhea" id="RHEA:22096"/>
        <dbReference type="Rhea" id="RHEA-COMP:14527"/>
        <dbReference type="Rhea" id="RHEA-COMP:17342"/>
        <dbReference type="ChEBI" id="CHEBI:43474"/>
        <dbReference type="ChEBI" id="CHEBI:57930"/>
        <dbReference type="ChEBI" id="CHEBI:140395"/>
        <dbReference type="EC" id="2.7.7.8"/>
    </reaction>
</comment>
<dbReference type="HAMAP" id="MF_01595">
    <property type="entry name" value="PNPase"/>
    <property type="match status" value="1"/>
</dbReference>
<comment type="function">
    <text evidence="5">Involved in mRNA degradation. Catalyzes the phosphorolysis of single-stranded polyribonucleotides processively in the 3'- to 5'-direction.</text>
</comment>
<dbReference type="CDD" id="cd11364">
    <property type="entry name" value="RNase_PH_PNPase_2"/>
    <property type="match status" value="1"/>
</dbReference>
<reference evidence="8 9" key="1">
    <citation type="journal article" date="2016" name="Nat. Commun.">
        <title>Thousands of microbial genomes shed light on interconnected biogeochemical processes in an aquifer system.</title>
        <authorList>
            <person name="Anantharaman K."/>
            <person name="Brown C.T."/>
            <person name="Hug L.A."/>
            <person name="Sharon I."/>
            <person name="Castelle C.J."/>
            <person name="Probst A.J."/>
            <person name="Thomas B.C."/>
            <person name="Singh A."/>
            <person name="Wilkins M.J."/>
            <person name="Karaoz U."/>
            <person name="Brodie E.L."/>
            <person name="Williams K.H."/>
            <person name="Hubbard S.S."/>
            <person name="Banfield J.F."/>
        </authorList>
    </citation>
    <scope>NUCLEOTIDE SEQUENCE [LARGE SCALE GENOMIC DNA]</scope>
</reference>
<protein>
    <recommendedName>
        <fullName evidence="5">Polyribonucleotide nucleotidyltransferase</fullName>
        <ecNumber evidence="5">2.7.7.8</ecNumber>
    </recommendedName>
    <alternativeName>
        <fullName evidence="5">Polynucleotide phosphorylase</fullName>
        <shortName evidence="5">PNPase</shortName>
    </alternativeName>
</protein>
<dbReference type="GO" id="GO:0000287">
    <property type="term" value="F:magnesium ion binding"/>
    <property type="evidence" value="ECO:0007669"/>
    <property type="project" value="UniProtKB-UniRule"/>
</dbReference>
<feature type="binding site" evidence="5">
    <location>
        <position position="504"/>
    </location>
    <ligand>
        <name>Mg(2+)</name>
        <dbReference type="ChEBI" id="CHEBI:18420"/>
    </ligand>
</feature>
<sequence length="740" mass="80303">MEKTYKLPLGREELVLSTGKLALQANGSVLARLGGTEVLATAVISETVREDLGYFPLMVDYEEKLYAAGKIKGSRFIKLEGRPTDEAILSARLVDRAIRPLFPKWIKNDVQVILTVLSFDKANDPDVVGLNAAAAALSISNIPWSGPIAGIRVAKVGEEWVVNPSYEERGKSLVNIMVAGTADKTIMLEADGREASEEAAFEAIERAHKEMAPFLELFQKMQSELGQPKLTEPVAEAAGAEDGANIDYKKETANFIAGHIEETLFGGNRDTKISRKHAVSELLIQLDEHLKELQVGKDKRKDALSLAKTLVEQAVVIAILEKDKRVDGRALDEIRPLKAEPGVLARTHGSGLFQRGETQILSVVTLDSPGSEQTLDTMEEDDTKKRYMHHYNFPPFSVGETGPLRGPGRREIGHGALAEKALASMLPSKEDFPYTIRVVSEVLGSNGSSSMGSVCGSTIALLDAGVPIRKNVAGIAMGLASDNSGRYKILTDLQDLEDGPGGMDFKVAGSRDGITAIQMDTKTSGLPLAIVKETLARARSARLQILDAIEAVIKEPKELSPFAPRITSLRIDPAKIRTVIGSGGKTINEIIAATGVAIDIEDDGLVMITSENPEGAKRAVEWIENLTHEVKVGEKFNGKVTRLMDFGAFVEVVPGQEGLVHISNLSSERVERVEDVVKIGDALAVEVTEIDSLGRINLKVQGVERSSRPNSESGPRRFNDDRHSRSNGRPQRPGGFRPRR</sequence>
<dbReference type="InterPro" id="IPR036345">
    <property type="entry name" value="ExoRNase_PH_dom2_sf"/>
</dbReference>
<keyword evidence="4 5" id="KW-0694">RNA-binding</keyword>
<dbReference type="InterPro" id="IPR004088">
    <property type="entry name" value="KH_dom_type_1"/>
</dbReference>
<dbReference type="InterPro" id="IPR012340">
    <property type="entry name" value="NA-bd_OB-fold"/>
</dbReference>
<keyword evidence="2 5" id="KW-0808">Transferase</keyword>
<dbReference type="PIRSF" id="PIRSF005499">
    <property type="entry name" value="PNPase"/>
    <property type="match status" value="1"/>
</dbReference>
<dbReference type="CDD" id="cd04472">
    <property type="entry name" value="S1_PNPase"/>
    <property type="match status" value="1"/>
</dbReference>
<feature type="domain" description="S1 motif" evidence="7">
    <location>
        <begin position="633"/>
        <end position="701"/>
    </location>
</feature>
<dbReference type="InterPro" id="IPR036612">
    <property type="entry name" value="KH_dom_type_1_sf"/>
</dbReference>
<dbReference type="GO" id="GO:0006396">
    <property type="term" value="P:RNA processing"/>
    <property type="evidence" value="ECO:0007669"/>
    <property type="project" value="InterPro"/>
</dbReference>
<dbReference type="Gene3D" id="2.40.50.140">
    <property type="entry name" value="Nucleic acid-binding proteins"/>
    <property type="match status" value="1"/>
</dbReference>
<dbReference type="NCBIfam" id="NF008805">
    <property type="entry name" value="PRK11824.1"/>
    <property type="match status" value="1"/>
</dbReference>
<proteinExistence type="inferred from homology"/>
<dbReference type="GO" id="GO:0003723">
    <property type="term" value="F:RNA binding"/>
    <property type="evidence" value="ECO:0007669"/>
    <property type="project" value="UniProtKB-UniRule"/>
</dbReference>
<evidence type="ECO:0000256" key="2">
    <source>
        <dbReference type="ARBA" id="ARBA00022679"/>
    </source>
</evidence>
<dbReference type="PROSITE" id="PS50126">
    <property type="entry name" value="S1"/>
    <property type="match status" value="1"/>
</dbReference>
<dbReference type="EC" id="2.7.7.8" evidence="5"/>
<evidence type="ECO:0000313" key="8">
    <source>
        <dbReference type="EMBL" id="OGY91294.1"/>
    </source>
</evidence>
<dbReference type="Pfam" id="PF03725">
    <property type="entry name" value="RNase_PH_C"/>
    <property type="match status" value="1"/>
</dbReference>
<evidence type="ECO:0000256" key="6">
    <source>
        <dbReference type="SAM" id="MobiDB-lite"/>
    </source>
</evidence>
<dbReference type="SMART" id="SM00322">
    <property type="entry name" value="KH"/>
    <property type="match status" value="1"/>
</dbReference>
<feature type="compositionally biased region" description="Basic and acidic residues" evidence="6">
    <location>
        <begin position="714"/>
        <end position="724"/>
    </location>
</feature>
<dbReference type="NCBIfam" id="TIGR03591">
    <property type="entry name" value="polynuc_phos"/>
    <property type="match status" value="1"/>
</dbReference>
<evidence type="ECO:0000256" key="5">
    <source>
        <dbReference type="HAMAP-Rule" id="MF_01595"/>
    </source>
</evidence>
<dbReference type="SUPFAM" id="SSF54791">
    <property type="entry name" value="Eukaryotic type KH-domain (KH-domain type I)"/>
    <property type="match status" value="1"/>
</dbReference>
<keyword evidence="3 5" id="KW-0548">Nucleotidyltransferase</keyword>
<dbReference type="SUPFAM" id="SSF46915">
    <property type="entry name" value="Polynucleotide phosphorylase/guanosine pentaphosphate synthase (PNPase/GPSI), domain 3"/>
    <property type="match status" value="1"/>
</dbReference>
<dbReference type="EMBL" id="MHKO01000049">
    <property type="protein sequence ID" value="OGY91294.1"/>
    <property type="molecule type" value="Genomic_DNA"/>
</dbReference>
<dbReference type="SMART" id="SM00316">
    <property type="entry name" value="S1"/>
    <property type="match status" value="1"/>
</dbReference>
<dbReference type="AlphaFoldDB" id="A0A1G2BQ80"/>